<dbReference type="EMBL" id="CADCXU010025375">
    <property type="protein sequence ID" value="CAB0012390.1"/>
    <property type="molecule type" value="Genomic_DNA"/>
</dbReference>
<accession>A0A6H5H6G4</accession>
<name>A0A6H5H6G4_9HEMI</name>
<dbReference type="InterPro" id="IPR036028">
    <property type="entry name" value="SH3-like_dom_sf"/>
</dbReference>
<protein>
    <recommendedName>
        <fullName evidence="4">SH3 domain-containing protein</fullName>
    </recommendedName>
</protein>
<feature type="non-terminal residue" evidence="2">
    <location>
        <position position="57"/>
    </location>
</feature>
<dbReference type="OrthoDB" id="5962384at2759"/>
<keyword evidence="3" id="KW-1185">Reference proteome</keyword>
<sequence>MSKNVYTLLAVRSQEKYDNNWWIGRLVKEGCDVGFIPSPRQARKPPPSADASAQFEI</sequence>
<dbReference type="AlphaFoldDB" id="A0A6H5H6G4"/>
<dbReference type="PANTHER" id="PTHR11824">
    <property type="entry name" value="VOLTAGE-DEPENDENT CALCIUM CHANNEL BETA SUBUNIT"/>
    <property type="match status" value="1"/>
</dbReference>
<evidence type="ECO:0000256" key="1">
    <source>
        <dbReference type="SAM" id="MobiDB-lite"/>
    </source>
</evidence>
<proteinExistence type="predicted"/>
<dbReference type="Proteomes" id="UP000479000">
    <property type="component" value="Unassembled WGS sequence"/>
</dbReference>
<dbReference type="Gene3D" id="2.30.30.40">
    <property type="entry name" value="SH3 Domains"/>
    <property type="match status" value="1"/>
</dbReference>
<organism evidence="2 3">
    <name type="scientific">Nesidiocoris tenuis</name>
    <dbReference type="NCBI Taxonomy" id="355587"/>
    <lineage>
        <taxon>Eukaryota</taxon>
        <taxon>Metazoa</taxon>
        <taxon>Ecdysozoa</taxon>
        <taxon>Arthropoda</taxon>
        <taxon>Hexapoda</taxon>
        <taxon>Insecta</taxon>
        <taxon>Pterygota</taxon>
        <taxon>Neoptera</taxon>
        <taxon>Paraneoptera</taxon>
        <taxon>Hemiptera</taxon>
        <taxon>Heteroptera</taxon>
        <taxon>Panheteroptera</taxon>
        <taxon>Cimicomorpha</taxon>
        <taxon>Miridae</taxon>
        <taxon>Dicyphina</taxon>
        <taxon>Nesidiocoris</taxon>
    </lineage>
</organism>
<gene>
    <name evidence="2" type="ORF">NTEN_LOCUS17133</name>
</gene>
<evidence type="ECO:0000313" key="2">
    <source>
        <dbReference type="EMBL" id="CAB0012390.1"/>
    </source>
</evidence>
<dbReference type="SUPFAM" id="SSF50044">
    <property type="entry name" value="SH3-domain"/>
    <property type="match status" value="1"/>
</dbReference>
<reference evidence="2 3" key="1">
    <citation type="submission" date="2020-02" db="EMBL/GenBank/DDBJ databases">
        <authorList>
            <person name="Ferguson B K."/>
        </authorList>
    </citation>
    <scope>NUCLEOTIDE SEQUENCE [LARGE SCALE GENOMIC DNA]</scope>
</reference>
<evidence type="ECO:0000313" key="3">
    <source>
        <dbReference type="Proteomes" id="UP000479000"/>
    </source>
</evidence>
<feature type="region of interest" description="Disordered" evidence="1">
    <location>
        <begin position="37"/>
        <end position="57"/>
    </location>
</feature>
<evidence type="ECO:0008006" key="4">
    <source>
        <dbReference type="Google" id="ProtNLM"/>
    </source>
</evidence>